<evidence type="ECO:0000256" key="2">
    <source>
        <dbReference type="SAM" id="SignalP"/>
    </source>
</evidence>
<dbReference type="AlphaFoldDB" id="D5UKH0"/>
<evidence type="ECO:0000313" key="4">
    <source>
        <dbReference type="Proteomes" id="UP000000849"/>
    </source>
</evidence>
<dbReference type="Proteomes" id="UP000000849">
    <property type="component" value="Chromosome"/>
</dbReference>
<feature type="chain" id="PRO_5003077829" description="Lipoprotein" evidence="2">
    <location>
        <begin position="29"/>
        <end position="176"/>
    </location>
</feature>
<keyword evidence="4" id="KW-1185">Reference proteome</keyword>
<proteinExistence type="predicted"/>
<sequence>MRSRRRLAAAPLSLLVLVLAACSSGSDGDTLDSAPTIPGRGGTELPSADDQRAALESSGDAVFVLSAEISPDAPESVKVEEAPAGTHVVRVACTSSDGAPLTITVSAGGQDLTSYQAACVPVFQGGATIADSDPFELPGGAVDVNVVAAAESVAAVGLAASEVPAGEAPEGDAAEG</sequence>
<evidence type="ECO:0000313" key="3">
    <source>
        <dbReference type="EMBL" id="ADG75831.1"/>
    </source>
</evidence>
<dbReference type="OrthoDB" id="4829529at2"/>
<evidence type="ECO:0008006" key="5">
    <source>
        <dbReference type="Google" id="ProtNLM"/>
    </source>
</evidence>
<protein>
    <recommendedName>
        <fullName evidence="5">Lipoprotein</fullName>
    </recommendedName>
</protein>
<gene>
    <name evidence="3" type="ordered locus">Cfla_2948</name>
</gene>
<dbReference type="PROSITE" id="PS51257">
    <property type="entry name" value="PROKAR_LIPOPROTEIN"/>
    <property type="match status" value="1"/>
</dbReference>
<dbReference type="HOGENOM" id="CLU_1522512_0_0_11"/>
<dbReference type="RefSeq" id="WP_013118162.1">
    <property type="nucleotide sequence ID" value="NC_014151.1"/>
</dbReference>
<feature type="region of interest" description="Disordered" evidence="1">
    <location>
        <begin position="25"/>
        <end position="47"/>
    </location>
</feature>
<dbReference type="KEGG" id="cfl:Cfla_2948"/>
<reference evidence="3 4" key="1">
    <citation type="journal article" date="2010" name="Stand. Genomic Sci.">
        <title>Complete genome sequence of Cellulomonas flavigena type strain (134).</title>
        <authorList>
            <person name="Abt B."/>
            <person name="Foster B."/>
            <person name="Lapidus A."/>
            <person name="Clum A."/>
            <person name="Sun H."/>
            <person name="Pukall R."/>
            <person name="Lucas S."/>
            <person name="Glavina Del Rio T."/>
            <person name="Nolan M."/>
            <person name="Tice H."/>
            <person name="Cheng J.F."/>
            <person name="Pitluck S."/>
            <person name="Liolios K."/>
            <person name="Ivanova N."/>
            <person name="Mavromatis K."/>
            <person name="Ovchinnikova G."/>
            <person name="Pati A."/>
            <person name="Goodwin L."/>
            <person name="Chen A."/>
            <person name="Palaniappan K."/>
            <person name="Land M."/>
            <person name="Hauser L."/>
            <person name="Chang Y.J."/>
            <person name="Jeffries C.D."/>
            <person name="Rohde M."/>
            <person name="Goker M."/>
            <person name="Woyke T."/>
            <person name="Bristow J."/>
            <person name="Eisen J.A."/>
            <person name="Markowitz V."/>
            <person name="Hugenholtz P."/>
            <person name="Kyrpides N.C."/>
            <person name="Klenk H.P."/>
        </authorList>
    </citation>
    <scope>NUCLEOTIDE SEQUENCE [LARGE SCALE GENOMIC DNA]</scope>
    <source>
        <strain evidence="4">ATCC 482 / DSM 20109 / BCRC 11376 / JCM 18109 / NBRC 3775 / NCIMB 8073 / NRS 134</strain>
    </source>
</reference>
<evidence type="ECO:0000256" key="1">
    <source>
        <dbReference type="SAM" id="MobiDB-lite"/>
    </source>
</evidence>
<keyword evidence="2" id="KW-0732">Signal</keyword>
<dbReference type="EMBL" id="CP001964">
    <property type="protein sequence ID" value="ADG75831.1"/>
    <property type="molecule type" value="Genomic_DNA"/>
</dbReference>
<accession>D5UKH0</accession>
<feature type="signal peptide" evidence="2">
    <location>
        <begin position="1"/>
        <end position="28"/>
    </location>
</feature>
<name>D5UKH0_CELFN</name>
<organism evidence="3 4">
    <name type="scientific">Cellulomonas flavigena (strain ATCC 482 / DSM 20109 / BCRC 11376 / JCM 18109 / NBRC 3775 / NCIMB 8073 / NRS 134)</name>
    <dbReference type="NCBI Taxonomy" id="446466"/>
    <lineage>
        <taxon>Bacteria</taxon>
        <taxon>Bacillati</taxon>
        <taxon>Actinomycetota</taxon>
        <taxon>Actinomycetes</taxon>
        <taxon>Micrococcales</taxon>
        <taxon>Cellulomonadaceae</taxon>
        <taxon>Cellulomonas</taxon>
    </lineage>
</organism>